<name>A0ABW0Q007_9HYPH</name>
<dbReference type="Proteomes" id="UP001596150">
    <property type="component" value="Unassembled WGS sequence"/>
</dbReference>
<dbReference type="EMBL" id="JBHSML010000007">
    <property type="protein sequence ID" value="MFC5517257.1"/>
    <property type="molecule type" value="Genomic_DNA"/>
</dbReference>
<organism evidence="1 2">
    <name type="scientific">Kaistia terrae</name>
    <dbReference type="NCBI Taxonomy" id="537017"/>
    <lineage>
        <taxon>Bacteria</taxon>
        <taxon>Pseudomonadati</taxon>
        <taxon>Pseudomonadota</taxon>
        <taxon>Alphaproteobacteria</taxon>
        <taxon>Hyphomicrobiales</taxon>
        <taxon>Kaistiaceae</taxon>
        <taxon>Kaistia</taxon>
    </lineage>
</organism>
<protein>
    <submittedName>
        <fullName evidence="1">Uncharacterized protein</fullName>
    </submittedName>
</protein>
<comment type="caution">
    <text evidence="1">The sequence shown here is derived from an EMBL/GenBank/DDBJ whole genome shotgun (WGS) entry which is preliminary data.</text>
</comment>
<gene>
    <name evidence="1" type="ORF">ACFPP9_15840</name>
</gene>
<evidence type="ECO:0000313" key="1">
    <source>
        <dbReference type="EMBL" id="MFC5517257.1"/>
    </source>
</evidence>
<keyword evidence="2" id="KW-1185">Reference proteome</keyword>
<accession>A0ABW0Q007</accession>
<proteinExistence type="predicted"/>
<evidence type="ECO:0000313" key="2">
    <source>
        <dbReference type="Proteomes" id="UP001596150"/>
    </source>
</evidence>
<dbReference type="RefSeq" id="WP_266345597.1">
    <property type="nucleotide sequence ID" value="NZ_JAPKNH010000009.1"/>
</dbReference>
<sequence length="195" mass="21711">MTDTSELDKLIVENLLDLDQAAKRVDALGDQIWKQIYETFENWAMGRGWRGSSDEDDPWVAPKNWVADKEREAWFYPDNGPDDTGEGVGQEPYHALSRYVGVAGGQLCLWFGQKTGARKWKPLAREHAQIMVTHGFHLSDAGNFYTVCSLDARTVAAALADQQLETAMAPIEAALQRAANAEAEFTKLLAKVKLI</sequence>
<reference evidence="2" key="1">
    <citation type="journal article" date="2019" name="Int. J. Syst. Evol. Microbiol.">
        <title>The Global Catalogue of Microorganisms (GCM) 10K type strain sequencing project: providing services to taxonomists for standard genome sequencing and annotation.</title>
        <authorList>
            <consortium name="The Broad Institute Genomics Platform"/>
            <consortium name="The Broad Institute Genome Sequencing Center for Infectious Disease"/>
            <person name="Wu L."/>
            <person name="Ma J."/>
        </authorList>
    </citation>
    <scope>NUCLEOTIDE SEQUENCE [LARGE SCALE GENOMIC DNA]</scope>
    <source>
        <strain evidence="2">KACC 12633</strain>
    </source>
</reference>